<dbReference type="PROSITE" id="PS51755">
    <property type="entry name" value="OMPR_PHOB"/>
    <property type="match status" value="1"/>
</dbReference>
<evidence type="ECO:0000256" key="1">
    <source>
        <dbReference type="ARBA" id="ARBA00022553"/>
    </source>
</evidence>
<keyword evidence="5" id="KW-0804">Transcription</keyword>
<comment type="caution">
    <text evidence="11">The sequence shown here is derived from an EMBL/GenBank/DDBJ whole genome shotgun (WGS) entry which is preliminary data.</text>
</comment>
<evidence type="ECO:0000313" key="12">
    <source>
        <dbReference type="Proteomes" id="UP000179769"/>
    </source>
</evidence>
<feature type="modified residue" description="4-aspartylphosphate" evidence="6">
    <location>
        <position position="51"/>
    </location>
</feature>
<dbReference type="GO" id="GO:0005829">
    <property type="term" value="C:cytosol"/>
    <property type="evidence" value="ECO:0007669"/>
    <property type="project" value="TreeGrafter"/>
</dbReference>
<dbReference type="InterPro" id="IPR001789">
    <property type="entry name" value="Sig_transdc_resp-reg_receiver"/>
</dbReference>
<feature type="region of interest" description="Disordered" evidence="8">
    <location>
        <begin position="222"/>
        <end position="241"/>
    </location>
</feature>
<name>A0A1S1PBN7_9ACTN</name>
<evidence type="ECO:0000256" key="3">
    <source>
        <dbReference type="ARBA" id="ARBA00023015"/>
    </source>
</evidence>
<evidence type="ECO:0000313" key="11">
    <source>
        <dbReference type="EMBL" id="OHV18637.1"/>
    </source>
</evidence>
<evidence type="ECO:0000256" key="4">
    <source>
        <dbReference type="ARBA" id="ARBA00023125"/>
    </source>
</evidence>
<dbReference type="PANTHER" id="PTHR48111">
    <property type="entry name" value="REGULATOR OF RPOS"/>
    <property type="match status" value="1"/>
</dbReference>
<dbReference type="AlphaFoldDB" id="A0A1S1PBN7"/>
<dbReference type="FunFam" id="3.40.50.2300:FF:000001">
    <property type="entry name" value="DNA-binding response regulator PhoB"/>
    <property type="match status" value="1"/>
</dbReference>
<dbReference type="InterPro" id="IPR001867">
    <property type="entry name" value="OmpR/PhoB-type_DNA-bd"/>
</dbReference>
<dbReference type="EMBL" id="MAXA01000288">
    <property type="protein sequence ID" value="OHV18637.1"/>
    <property type="molecule type" value="Genomic_DNA"/>
</dbReference>
<dbReference type="Gene3D" id="6.10.250.690">
    <property type="match status" value="1"/>
</dbReference>
<dbReference type="PANTHER" id="PTHR48111:SF28">
    <property type="entry name" value="TRANSCRIPTIONAL REGULATORY PROTEIN TCRX-RELATED"/>
    <property type="match status" value="1"/>
</dbReference>
<dbReference type="GO" id="GO:0032993">
    <property type="term" value="C:protein-DNA complex"/>
    <property type="evidence" value="ECO:0007669"/>
    <property type="project" value="TreeGrafter"/>
</dbReference>
<feature type="DNA-binding region" description="OmpR/PhoB-type" evidence="7">
    <location>
        <begin position="124"/>
        <end position="222"/>
    </location>
</feature>
<feature type="domain" description="OmpR/PhoB-type" evidence="10">
    <location>
        <begin position="124"/>
        <end position="222"/>
    </location>
</feature>
<dbReference type="GO" id="GO:0000156">
    <property type="term" value="F:phosphorelay response regulator activity"/>
    <property type="evidence" value="ECO:0007669"/>
    <property type="project" value="TreeGrafter"/>
</dbReference>
<dbReference type="RefSeq" id="WP_071067262.1">
    <property type="nucleotide sequence ID" value="NZ_MAXA01000288.1"/>
</dbReference>
<evidence type="ECO:0000256" key="2">
    <source>
        <dbReference type="ARBA" id="ARBA00023012"/>
    </source>
</evidence>
<dbReference type="SUPFAM" id="SSF52172">
    <property type="entry name" value="CheY-like"/>
    <property type="match status" value="1"/>
</dbReference>
<dbReference type="CDD" id="cd19935">
    <property type="entry name" value="REC_OmpR_CusR-like"/>
    <property type="match status" value="1"/>
</dbReference>
<evidence type="ECO:0000256" key="6">
    <source>
        <dbReference type="PROSITE-ProRule" id="PRU00169"/>
    </source>
</evidence>
<dbReference type="FunFam" id="1.10.10.10:FF:000005">
    <property type="entry name" value="Two-component system response regulator"/>
    <property type="match status" value="1"/>
</dbReference>
<evidence type="ECO:0000256" key="7">
    <source>
        <dbReference type="PROSITE-ProRule" id="PRU01091"/>
    </source>
</evidence>
<dbReference type="SMART" id="SM00448">
    <property type="entry name" value="REC"/>
    <property type="match status" value="1"/>
</dbReference>
<dbReference type="InterPro" id="IPR036388">
    <property type="entry name" value="WH-like_DNA-bd_sf"/>
</dbReference>
<evidence type="ECO:0000256" key="5">
    <source>
        <dbReference type="ARBA" id="ARBA00023163"/>
    </source>
</evidence>
<dbReference type="OrthoDB" id="9812490at2"/>
<evidence type="ECO:0000259" key="10">
    <source>
        <dbReference type="PROSITE" id="PS51755"/>
    </source>
</evidence>
<dbReference type="InterPro" id="IPR011006">
    <property type="entry name" value="CheY-like_superfamily"/>
</dbReference>
<dbReference type="CDD" id="cd00383">
    <property type="entry name" value="trans_reg_C"/>
    <property type="match status" value="1"/>
</dbReference>
<feature type="compositionally biased region" description="Low complexity" evidence="8">
    <location>
        <begin position="225"/>
        <end position="241"/>
    </location>
</feature>
<keyword evidence="1 6" id="KW-0597">Phosphoprotein</keyword>
<organism evidence="11 12">
    <name type="scientific">Parafrankia soli</name>
    <dbReference type="NCBI Taxonomy" id="2599596"/>
    <lineage>
        <taxon>Bacteria</taxon>
        <taxon>Bacillati</taxon>
        <taxon>Actinomycetota</taxon>
        <taxon>Actinomycetes</taxon>
        <taxon>Frankiales</taxon>
        <taxon>Frankiaceae</taxon>
        <taxon>Parafrankia</taxon>
    </lineage>
</organism>
<feature type="domain" description="Response regulatory" evidence="9">
    <location>
        <begin position="2"/>
        <end position="116"/>
    </location>
</feature>
<protein>
    <submittedName>
        <fullName evidence="11">DNA-binding response regulator</fullName>
    </submittedName>
</protein>
<evidence type="ECO:0000259" key="9">
    <source>
        <dbReference type="PROSITE" id="PS50110"/>
    </source>
</evidence>
<dbReference type="Proteomes" id="UP000179769">
    <property type="component" value="Unassembled WGS sequence"/>
</dbReference>
<keyword evidence="2" id="KW-0902">Two-component regulatory system</keyword>
<gene>
    <name evidence="11" type="ORF">BBK14_29830</name>
</gene>
<sequence length="241" mass="26860">MRVLVVDDEERTADLLRRGLTEAGYAVDLVHDGTDAVWQAGEISYDAIVLDLMLPGLDGFEVCRRLRAARRWSPILMLTARGDVDDRIHGLDAGADDYLAKPFSFGELTARLRALIRRGAVERPATLRVGDIHLDPAARSVRRAGEPVDLSAKEFSLLELLMRRPGEVLTRSYILDHMWDLGYDGTSNVVDQYVRYLRRKIDPADGLSRIETVRGAGYRLRTETTETTDTADTADTAETGT</sequence>
<dbReference type="Gene3D" id="3.40.50.2300">
    <property type="match status" value="1"/>
</dbReference>
<accession>A0A1S1PBN7</accession>
<keyword evidence="3" id="KW-0805">Transcription regulation</keyword>
<dbReference type="GO" id="GO:0006355">
    <property type="term" value="P:regulation of DNA-templated transcription"/>
    <property type="evidence" value="ECO:0007669"/>
    <property type="project" value="InterPro"/>
</dbReference>
<dbReference type="Pfam" id="PF00072">
    <property type="entry name" value="Response_reg"/>
    <property type="match status" value="1"/>
</dbReference>
<dbReference type="Pfam" id="PF00486">
    <property type="entry name" value="Trans_reg_C"/>
    <property type="match status" value="1"/>
</dbReference>
<dbReference type="PROSITE" id="PS50110">
    <property type="entry name" value="RESPONSE_REGULATORY"/>
    <property type="match status" value="1"/>
</dbReference>
<reference evidence="12" key="1">
    <citation type="submission" date="2016-07" db="EMBL/GenBank/DDBJ databases">
        <title>Frankia sp. NRRL B-16219 Genome sequencing.</title>
        <authorList>
            <person name="Ghodhbane-Gtari F."/>
            <person name="Swanson E."/>
            <person name="Gueddou A."/>
            <person name="Louati M."/>
            <person name="Nouioui I."/>
            <person name="Hezbri K."/>
            <person name="Abebe-Akele F."/>
            <person name="Simpson S."/>
            <person name="Morris K."/>
            <person name="Thomas K."/>
            <person name="Gtari M."/>
            <person name="Tisa L.S."/>
        </authorList>
    </citation>
    <scope>NUCLEOTIDE SEQUENCE [LARGE SCALE GENOMIC DNA]</scope>
    <source>
        <strain evidence="12">NRRL B-16219</strain>
    </source>
</reference>
<keyword evidence="12" id="KW-1185">Reference proteome</keyword>
<evidence type="ECO:0000256" key="8">
    <source>
        <dbReference type="SAM" id="MobiDB-lite"/>
    </source>
</evidence>
<dbReference type="GO" id="GO:0000976">
    <property type="term" value="F:transcription cis-regulatory region binding"/>
    <property type="evidence" value="ECO:0007669"/>
    <property type="project" value="TreeGrafter"/>
</dbReference>
<proteinExistence type="predicted"/>
<dbReference type="Gene3D" id="1.10.10.10">
    <property type="entry name" value="Winged helix-like DNA-binding domain superfamily/Winged helix DNA-binding domain"/>
    <property type="match status" value="1"/>
</dbReference>
<dbReference type="InterPro" id="IPR039420">
    <property type="entry name" value="WalR-like"/>
</dbReference>
<keyword evidence="4 7" id="KW-0238">DNA-binding</keyword>
<dbReference type="SMART" id="SM00862">
    <property type="entry name" value="Trans_reg_C"/>
    <property type="match status" value="1"/>
</dbReference>